<dbReference type="InterPro" id="IPR036388">
    <property type="entry name" value="WH-like_DNA-bd_sf"/>
</dbReference>
<dbReference type="Pfam" id="PF13730">
    <property type="entry name" value="HTH_36"/>
    <property type="match status" value="1"/>
</dbReference>
<organism evidence="2 3">
    <name type="scientific">Fulvimarina pelagi HTCC2506</name>
    <dbReference type="NCBI Taxonomy" id="314231"/>
    <lineage>
        <taxon>Bacteria</taxon>
        <taxon>Pseudomonadati</taxon>
        <taxon>Pseudomonadota</taxon>
        <taxon>Alphaproteobacteria</taxon>
        <taxon>Hyphomicrobiales</taxon>
        <taxon>Aurantimonadaceae</taxon>
        <taxon>Fulvimarina</taxon>
    </lineage>
</organism>
<keyword evidence="3" id="KW-1185">Reference proteome</keyword>
<dbReference type="EMBL" id="AATP01000012">
    <property type="protein sequence ID" value="EAU39843.1"/>
    <property type="molecule type" value="Genomic_DNA"/>
</dbReference>
<feature type="compositionally biased region" description="Basic and acidic residues" evidence="1">
    <location>
        <begin position="88"/>
        <end position="98"/>
    </location>
</feature>
<dbReference type="HOGENOM" id="CLU_975754_0_0_5"/>
<dbReference type="AlphaFoldDB" id="Q0FXP0"/>
<dbReference type="InterPro" id="IPR036390">
    <property type="entry name" value="WH_DNA-bd_sf"/>
</dbReference>
<sequence length="285" mass="30997">MGTQNCDLFDLAVRPHEELEGDGSAASSIPHPSFAARAEIWRSFREGQISFAEAQRRSAKIGALAEKPIKPVRLMHGAPGKPRPPVARPRETRPEPNESRQYANPMATTAARDDRLTPQAKALLQVIRARAGKGRETQTTKGTLAAILSRSTRSITRYLRDLERCGYVTTRTRADHRGLHLGLVLTITEKVMPFYSNLKKLGAWLGESVGLKPIVPFMPFATGEAGQGRAAALDSDDGLGTDQTRVVGNRGVTLLSSKNQTHNDSSCSDSNGLRKIDRATFAASD</sequence>
<evidence type="ECO:0000256" key="1">
    <source>
        <dbReference type="SAM" id="MobiDB-lite"/>
    </source>
</evidence>
<accession>Q0FXP0</accession>
<comment type="caution">
    <text evidence="2">The sequence shown here is derived from an EMBL/GenBank/DDBJ whole genome shotgun (WGS) entry which is preliminary data.</text>
</comment>
<dbReference type="Proteomes" id="UP000004310">
    <property type="component" value="Unassembled WGS sequence"/>
</dbReference>
<feature type="region of interest" description="Disordered" evidence="1">
    <location>
        <begin position="73"/>
        <end position="115"/>
    </location>
</feature>
<dbReference type="SUPFAM" id="SSF46785">
    <property type="entry name" value="Winged helix' DNA-binding domain"/>
    <property type="match status" value="1"/>
</dbReference>
<proteinExistence type="predicted"/>
<dbReference type="Gene3D" id="1.10.10.10">
    <property type="entry name" value="Winged helix-like DNA-binding domain superfamily/Winged helix DNA-binding domain"/>
    <property type="match status" value="1"/>
</dbReference>
<protein>
    <submittedName>
        <fullName evidence="2">Uncharacterized protein</fullName>
    </submittedName>
</protein>
<name>Q0FXP0_9HYPH</name>
<reference evidence="2 3" key="1">
    <citation type="journal article" date="2010" name="J. Bacteriol.">
        <title>Genome sequence of Fulvimarina pelagi HTCC2506T, a Mn(II)-oxidizing alphaproteobacterium possessing an aerobic anoxygenic photosynthetic gene cluster and Xanthorhodopsin.</title>
        <authorList>
            <person name="Kang I."/>
            <person name="Oh H.M."/>
            <person name="Lim S.I."/>
            <person name="Ferriera S."/>
            <person name="Giovannoni S.J."/>
            <person name="Cho J.C."/>
        </authorList>
    </citation>
    <scope>NUCLEOTIDE SEQUENCE [LARGE SCALE GENOMIC DNA]</scope>
    <source>
        <strain evidence="2 3">HTCC2506</strain>
    </source>
</reference>
<gene>
    <name evidence="2" type="ORF">FP2506_00475</name>
</gene>
<dbReference type="eggNOG" id="ENOG502ZPW2">
    <property type="taxonomic scope" value="Bacteria"/>
</dbReference>
<evidence type="ECO:0000313" key="2">
    <source>
        <dbReference type="EMBL" id="EAU39843.1"/>
    </source>
</evidence>
<evidence type="ECO:0000313" key="3">
    <source>
        <dbReference type="Proteomes" id="UP000004310"/>
    </source>
</evidence>